<feature type="transmembrane region" description="Helical" evidence="6">
    <location>
        <begin position="231"/>
        <end position="251"/>
    </location>
</feature>
<dbReference type="RefSeq" id="WP_261756345.1">
    <property type="nucleotide sequence ID" value="NZ_CP104562.2"/>
</dbReference>
<evidence type="ECO:0000256" key="1">
    <source>
        <dbReference type="ARBA" id="ARBA00004141"/>
    </source>
</evidence>
<feature type="transmembrane region" description="Helical" evidence="6">
    <location>
        <begin position="24"/>
        <end position="44"/>
    </location>
</feature>
<evidence type="ECO:0000256" key="4">
    <source>
        <dbReference type="ARBA" id="ARBA00022989"/>
    </source>
</evidence>
<comment type="similarity">
    <text evidence="2">Belongs to the EamA transporter family.</text>
</comment>
<dbReference type="Proteomes" id="UP001064933">
    <property type="component" value="Chromosome"/>
</dbReference>
<feature type="domain" description="EamA" evidence="7">
    <location>
        <begin position="2"/>
        <end position="129"/>
    </location>
</feature>
<keyword evidence="5 6" id="KW-0472">Membrane</keyword>
<name>A0ABY6AXM7_9BURK</name>
<feature type="transmembrane region" description="Helical" evidence="6">
    <location>
        <begin position="56"/>
        <end position="78"/>
    </location>
</feature>
<feature type="domain" description="EamA" evidence="7">
    <location>
        <begin position="146"/>
        <end position="274"/>
    </location>
</feature>
<proteinExistence type="inferred from homology"/>
<feature type="transmembrane region" description="Helical" evidence="6">
    <location>
        <begin position="257"/>
        <end position="275"/>
    </location>
</feature>
<keyword evidence="9" id="KW-1185">Reference proteome</keyword>
<evidence type="ECO:0000256" key="5">
    <source>
        <dbReference type="ARBA" id="ARBA00023136"/>
    </source>
</evidence>
<feature type="transmembrane region" description="Helical" evidence="6">
    <location>
        <begin position="113"/>
        <end position="133"/>
    </location>
</feature>
<keyword evidence="3 6" id="KW-0812">Transmembrane</keyword>
<organism evidence="8 9">
    <name type="scientific">Roseateles amylovorans</name>
    <dbReference type="NCBI Taxonomy" id="2978473"/>
    <lineage>
        <taxon>Bacteria</taxon>
        <taxon>Pseudomonadati</taxon>
        <taxon>Pseudomonadota</taxon>
        <taxon>Betaproteobacteria</taxon>
        <taxon>Burkholderiales</taxon>
        <taxon>Sphaerotilaceae</taxon>
        <taxon>Roseateles</taxon>
    </lineage>
</organism>
<dbReference type="SUPFAM" id="SSF103481">
    <property type="entry name" value="Multidrug resistance efflux transporter EmrE"/>
    <property type="match status" value="2"/>
</dbReference>
<evidence type="ECO:0000313" key="9">
    <source>
        <dbReference type="Proteomes" id="UP001064933"/>
    </source>
</evidence>
<evidence type="ECO:0000256" key="3">
    <source>
        <dbReference type="ARBA" id="ARBA00022692"/>
    </source>
</evidence>
<feature type="transmembrane region" description="Helical" evidence="6">
    <location>
        <begin position="201"/>
        <end position="224"/>
    </location>
</feature>
<evidence type="ECO:0000259" key="7">
    <source>
        <dbReference type="Pfam" id="PF00892"/>
    </source>
</evidence>
<reference evidence="8" key="1">
    <citation type="submission" date="2022-10" db="EMBL/GenBank/DDBJ databases">
        <title>Characterization and whole genome sequencing of a new Roseateles species, isolated from fresh water.</title>
        <authorList>
            <person name="Guliayeva D.Y."/>
            <person name="Akhremchuk A.E."/>
            <person name="Sikolenko M.A."/>
            <person name="Valentovich L.N."/>
            <person name="Sidarenka A.V."/>
        </authorList>
    </citation>
    <scope>NUCLEOTIDE SEQUENCE</scope>
    <source>
        <strain evidence="8">BIM B-1768</strain>
    </source>
</reference>
<comment type="subcellular location">
    <subcellularLocation>
        <location evidence="1">Membrane</location>
        <topology evidence="1">Multi-pass membrane protein</topology>
    </subcellularLocation>
</comment>
<accession>A0ABY6AXM7</accession>
<feature type="transmembrane region" description="Helical" evidence="6">
    <location>
        <begin position="139"/>
        <end position="158"/>
    </location>
</feature>
<dbReference type="InterPro" id="IPR037185">
    <property type="entry name" value="EmrE-like"/>
</dbReference>
<evidence type="ECO:0000256" key="6">
    <source>
        <dbReference type="SAM" id="Phobius"/>
    </source>
</evidence>
<dbReference type="EMBL" id="CP104562">
    <property type="protein sequence ID" value="UXH76611.1"/>
    <property type="molecule type" value="Genomic_DNA"/>
</dbReference>
<dbReference type="InterPro" id="IPR050638">
    <property type="entry name" value="AA-Vitamin_Transporters"/>
</dbReference>
<dbReference type="PANTHER" id="PTHR32322:SF2">
    <property type="entry name" value="EAMA DOMAIN-CONTAINING PROTEIN"/>
    <property type="match status" value="1"/>
</dbReference>
<sequence length="283" mass="29494">MLFILLWSSGYVAGKLALPHAGPFSLLALRFGVAALVLLAVAVLTRAPWPRTARAWVHLAVVGLLMQVLHFSGVYSAIQWGLPTGIAALLIGMMPLATALGAHLWLAERLTPLQGWGLLGGAAGVALVIAGRPMGGADWQAYGAGLIGLAGLVTGTLYQKRFCAGMDLRSGSGIQMAVSALAVLGLALWREPALPDWSLELVGATLWLALVNSIGAFSLMFVMIRRGQAGAVARLFYLIPGVSALMGYAVLGERLSGQALLGFAVSAGAVALVAMRDRQTTAR</sequence>
<dbReference type="Pfam" id="PF00892">
    <property type="entry name" value="EamA"/>
    <property type="match status" value="2"/>
</dbReference>
<gene>
    <name evidence="8" type="ORF">N4261_16365</name>
</gene>
<evidence type="ECO:0000256" key="2">
    <source>
        <dbReference type="ARBA" id="ARBA00007362"/>
    </source>
</evidence>
<feature type="transmembrane region" description="Helical" evidence="6">
    <location>
        <begin position="170"/>
        <end position="189"/>
    </location>
</feature>
<feature type="transmembrane region" description="Helical" evidence="6">
    <location>
        <begin position="84"/>
        <end position="106"/>
    </location>
</feature>
<dbReference type="InterPro" id="IPR000620">
    <property type="entry name" value="EamA_dom"/>
</dbReference>
<keyword evidence="4 6" id="KW-1133">Transmembrane helix</keyword>
<evidence type="ECO:0000313" key="8">
    <source>
        <dbReference type="EMBL" id="UXH76611.1"/>
    </source>
</evidence>
<protein>
    <submittedName>
        <fullName evidence="8">DMT family transporter</fullName>
    </submittedName>
</protein>
<dbReference type="PANTHER" id="PTHR32322">
    <property type="entry name" value="INNER MEMBRANE TRANSPORTER"/>
    <property type="match status" value="1"/>
</dbReference>